<keyword evidence="4 7" id="KW-0812">Transmembrane</keyword>
<feature type="transmembrane region" description="Helical" evidence="7">
    <location>
        <begin position="295"/>
        <end position="318"/>
    </location>
</feature>
<feature type="domain" description="ABC transmembrane type-1" evidence="8">
    <location>
        <begin position="104"/>
        <end position="318"/>
    </location>
</feature>
<dbReference type="InterPro" id="IPR035906">
    <property type="entry name" value="MetI-like_sf"/>
</dbReference>
<name>A0A0P0YW79_9HYPH</name>
<evidence type="ECO:0000313" key="9">
    <source>
        <dbReference type="EMBL" id="BAT25660.1"/>
    </source>
</evidence>
<evidence type="ECO:0000256" key="3">
    <source>
        <dbReference type="ARBA" id="ARBA00022475"/>
    </source>
</evidence>
<sequence>MALDVRLIAPLISALARLAALLAFVALCAFLLVKLSPIDPVDAYLGPAIGRVGEAQRAAIAAAWGLDRPWPAQFLLWLGNLLSGDAGYSLSYNAPVAEVIAARAGPSLALAGTSWFLSSLVGFVLGILAGVYENTPLDRFVRGWSFVLASTPTFWLAILMLTVFSVGLGWAPLCCAGPIGVRPQDVSLMQTLSHLALPLVTLTLFGVAQIALHTRAKAIVIMRSDHVRFALAQGAGRADIAMRHVARNAALPGIALMLASIGELFGGAMLAEQVFAYPGLGRAAVDAGLQGDVPLLLAITLLTALVVGLGGMAARLVAKAVDPRLRDADLAVVP</sequence>
<keyword evidence="6 7" id="KW-0472">Membrane</keyword>
<feature type="transmembrane region" description="Helical" evidence="7">
    <location>
        <begin position="191"/>
        <end position="212"/>
    </location>
</feature>
<dbReference type="CDD" id="cd06261">
    <property type="entry name" value="TM_PBP2"/>
    <property type="match status" value="1"/>
</dbReference>
<dbReference type="PROSITE" id="PS50928">
    <property type="entry name" value="ABC_TM1"/>
    <property type="match status" value="1"/>
</dbReference>
<reference evidence="9" key="1">
    <citation type="journal article" date="2015" name="Proc. Natl. Acad. Sci. U.S.A.">
        <title>Bacterial clade with the ribosomal RNA operon on a small plasmid rather than the chromosome.</title>
        <authorList>
            <person name="Anda M."/>
            <person name="Ohtsubo Y."/>
            <person name="Okubo T."/>
            <person name="Sugawara M."/>
            <person name="Nagata Y."/>
            <person name="Tsuda M."/>
            <person name="Minamisawa K."/>
            <person name="Mitsui H."/>
        </authorList>
    </citation>
    <scope>NUCLEOTIDE SEQUENCE</scope>
    <source>
        <strain evidence="9">DSM 21988</strain>
    </source>
</reference>
<dbReference type="SUPFAM" id="SSF161098">
    <property type="entry name" value="MetI-like"/>
    <property type="match status" value="1"/>
</dbReference>
<dbReference type="Pfam" id="PF00528">
    <property type="entry name" value="BPD_transp_1"/>
    <property type="match status" value="1"/>
</dbReference>
<evidence type="ECO:0000259" key="8">
    <source>
        <dbReference type="PROSITE" id="PS50928"/>
    </source>
</evidence>
<dbReference type="PANTHER" id="PTHR43163">
    <property type="entry name" value="DIPEPTIDE TRANSPORT SYSTEM PERMEASE PROTEIN DPPB-RELATED"/>
    <property type="match status" value="1"/>
</dbReference>
<dbReference type="Gene3D" id="1.10.3720.10">
    <property type="entry name" value="MetI-like"/>
    <property type="match status" value="1"/>
</dbReference>
<feature type="transmembrane region" description="Helical" evidence="7">
    <location>
        <begin position="7"/>
        <end position="33"/>
    </location>
</feature>
<keyword evidence="3" id="KW-1003">Cell membrane</keyword>
<evidence type="ECO:0000256" key="7">
    <source>
        <dbReference type="RuleBase" id="RU363032"/>
    </source>
</evidence>
<evidence type="ECO:0000256" key="5">
    <source>
        <dbReference type="ARBA" id="ARBA00022989"/>
    </source>
</evidence>
<dbReference type="EMBL" id="LC066370">
    <property type="protein sequence ID" value="BAT25660.1"/>
    <property type="molecule type" value="Genomic_DNA"/>
</dbReference>
<protein>
    <submittedName>
        <fullName evidence="9">Peptide ABC transporter permease</fullName>
    </submittedName>
</protein>
<comment type="subcellular location">
    <subcellularLocation>
        <location evidence="1 7">Cell membrane</location>
        <topology evidence="1 7">Multi-pass membrane protein</topology>
    </subcellularLocation>
</comment>
<feature type="transmembrane region" description="Helical" evidence="7">
    <location>
        <begin position="249"/>
        <end position="275"/>
    </location>
</feature>
<keyword evidence="2 7" id="KW-0813">Transport</keyword>
<accession>A0A0P0YW79</accession>
<dbReference type="GO" id="GO:0055085">
    <property type="term" value="P:transmembrane transport"/>
    <property type="evidence" value="ECO:0007669"/>
    <property type="project" value="InterPro"/>
</dbReference>
<evidence type="ECO:0000256" key="1">
    <source>
        <dbReference type="ARBA" id="ARBA00004651"/>
    </source>
</evidence>
<evidence type="ECO:0000256" key="2">
    <source>
        <dbReference type="ARBA" id="ARBA00022448"/>
    </source>
</evidence>
<comment type="similarity">
    <text evidence="7">Belongs to the binding-protein-dependent transport system permease family.</text>
</comment>
<dbReference type="GO" id="GO:0005886">
    <property type="term" value="C:plasma membrane"/>
    <property type="evidence" value="ECO:0007669"/>
    <property type="project" value="UniProtKB-SubCell"/>
</dbReference>
<dbReference type="AlphaFoldDB" id="A0A0P0YW79"/>
<dbReference type="InterPro" id="IPR000515">
    <property type="entry name" value="MetI-like"/>
</dbReference>
<evidence type="ECO:0000256" key="4">
    <source>
        <dbReference type="ARBA" id="ARBA00022692"/>
    </source>
</evidence>
<keyword evidence="5 7" id="KW-1133">Transmembrane helix</keyword>
<organism evidence="9">
    <name type="scientific">Aureimonas altamirensis</name>
    <dbReference type="NCBI Taxonomy" id="370622"/>
    <lineage>
        <taxon>Bacteria</taxon>
        <taxon>Pseudomonadati</taxon>
        <taxon>Pseudomonadota</taxon>
        <taxon>Alphaproteobacteria</taxon>
        <taxon>Hyphomicrobiales</taxon>
        <taxon>Aurantimonadaceae</taxon>
        <taxon>Aureimonas</taxon>
    </lineage>
</organism>
<evidence type="ECO:0000256" key="6">
    <source>
        <dbReference type="ARBA" id="ARBA00023136"/>
    </source>
</evidence>
<proteinExistence type="inferred from homology"/>
<feature type="transmembrane region" description="Helical" evidence="7">
    <location>
        <begin position="115"/>
        <end position="132"/>
    </location>
</feature>
<dbReference type="PANTHER" id="PTHR43163:SF6">
    <property type="entry name" value="DIPEPTIDE TRANSPORT SYSTEM PERMEASE PROTEIN DPPB-RELATED"/>
    <property type="match status" value="1"/>
</dbReference>
<feature type="transmembrane region" description="Helical" evidence="7">
    <location>
        <begin position="144"/>
        <end position="171"/>
    </location>
</feature>